<evidence type="ECO:0008006" key="3">
    <source>
        <dbReference type="Google" id="ProtNLM"/>
    </source>
</evidence>
<accession>A0A2A4IXN8</accession>
<dbReference type="AlphaFoldDB" id="A0A2A4IXN8"/>
<dbReference type="Gene3D" id="3.40.50.720">
    <property type="entry name" value="NAD(P)-binding Rossmann-like Domain"/>
    <property type="match status" value="1"/>
</dbReference>
<sequence>MWFIVSIILLIITTLSVVLKIYCKLTTGICRSSKHLVGKVTIVTGGNKGIGYETCKDFAERGAKVILACRSERLGTAARDAIVSATGNADVHFRQLDLSSLASVRAFAEGILKTEKRLDILVNNAGVFEVENKKTEDGLLLAMQTNHFGPFLLTNLLLPLLKSSAPSRIVNVSSGAYRFGKLEFDNLNAEKETNETYSFSQVYQNTKLFNILMTVELAKRLEGTKVTTNSLHPGLVATDIILNVKNVFYKLFILFGNSFSKTSWEGAQTSIYLAVSPEVEGISGKYYSDCHEKTLKGIANDKDLARKLWDVSEKVVGLK</sequence>
<dbReference type="InterPro" id="IPR002347">
    <property type="entry name" value="SDR_fam"/>
</dbReference>
<keyword evidence="1" id="KW-0560">Oxidoreductase</keyword>
<name>A0A2A4IXN8_HELVI</name>
<dbReference type="PRINTS" id="PR00081">
    <property type="entry name" value="GDHRDH"/>
</dbReference>
<dbReference type="InterPro" id="IPR036291">
    <property type="entry name" value="NAD(P)-bd_dom_sf"/>
</dbReference>
<dbReference type="PANTHER" id="PTHR43157:SF31">
    <property type="entry name" value="PHOSPHATIDYLINOSITOL-GLYCAN BIOSYNTHESIS CLASS F PROTEIN"/>
    <property type="match status" value="1"/>
</dbReference>
<dbReference type="SUPFAM" id="SSF51735">
    <property type="entry name" value="NAD(P)-binding Rossmann-fold domains"/>
    <property type="match status" value="1"/>
</dbReference>
<dbReference type="CDD" id="cd05327">
    <property type="entry name" value="retinol-DH_like_SDR_c_like"/>
    <property type="match status" value="1"/>
</dbReference>
<reference evidence="2" key="1">
    <citation type="submission" date="2017-09" db="EMBL/GenBank/DDBJ databases">
        <title>Contemporary evolution of a Lepidopteran species, Heliothis virescens, in response to modern agricultural practices.</title>
        <authorList>
            <person name="Fritz M.L."/>
            <person name="Deyonke A.M."/>
            <person name="Papanicolaou A."/>
            <person name="Micinski S."/>
            <person name="Westbrook J."/>
            <person name="Gould F."/>
        </authorList>
    </citation>
    <scope>NUCLEOTIDE SEQUENCE [LARGE SCALE GENOMIC DNA]</scope>
    <source>
        <strain evidence="2">HvINT-</strain>
        <tissue evidence="2">Whole body</tissue>
    </source>
</reference>
<organism evidence="2">
    <name type="scientific">Heliothis virescens</name>
    <name type="common">Tobacco budworm moth</name>
    <dbReference type="NCBI Taxonomy" id="7102"/>
    <lineage>
        <taxon>Eukaryota</taxon>
        <taxon>Metazoa</taxon>
        <taxon>Ecdysozoa</taxon>
        <taxon>Arthropoda</taxon>
        <taxon>Hexapoda</taxon>
        <taxon>Insecta</taxon>
        <taxon>Pterygota</taxon>
        <taxon>Neoptera</taxon>
        <taxon>Endopterygota</taxon>
        <taxon>Lepidoptera</taxon>
        <taxon>Glossata</taxon>
        <taxon>Ditrysia</taxon>
        <taxon>Noctuoidea</taxon>
        <taxon>Noctuidae</taxon>
        <taxon>Heliothinae</taxon>
        <taxon>Heliothis</taxon>
    </lineage>
</organism>
<dbReference type="EMBL" id="NWSH01005060">
    <property type="protein sequence ID" value="PCG64471.1"/>
    <property type="molecule type" value="Genomic_DNA"/>
</dbReference>
<comment type="caution">
    <text evidence="2">The sequence shown here is derived from an EMBL/GenBank/DDBJ whole genome shotgun (WGS) entry which is preliminary data.</text>
</comment>
<dbReference type="GO" id="GO:0016491">
    <property type="term" value="F:oxidoreductase activity"/>
    <property type="evidence" value="ECO:0007669"/>
    <property type="project" value="UniProtKB-KW"/>
</dbReference>
<protein>
    <recommendedName>
        <fullName evidence="3">Retinol dehydrogenase</fullName>
    </recommendedName>
</protein>
<evidence type="ECO:0000256" key="1">
    <source>
        <dbReference type="ARBA" id="ARBA00023002"/>
    </source>
</evidence>
<dbReference type="STRING" id="7102.A0A2A4IXN8"/>
<dbReference type="PANTHER" id="PTHR43157">
    <property type="entry name" value="PHOSPHATIDYLINOSITOL-GLYCAN BIOSYNTHESIS CLASS F PROTEIN-RELATED"/>
    <property type="match status" value="1"/>
</dbReference>
<proteinExistence type="predicted"/>
<evidence type="ECO:0000313" key="2">
    <source>
        <dbReference type="EMBL" id="PCG64471.1"/>
    </source>
</evidence>
<gene>
    <name evidence="2" type="ORF">B5V51_10595</name>
</gene>
<dbReference type="Pfam" id="PF00106">
    <property type="entry name" value="adh_short"/>
    <property type="match status" value="1"/>
</dbReference>